<accession>A0AAW1UJR5</accession>
<dbReference type="EC" id="1.17.4.4" evidence="3"/>
<evidence type="ECO:0000256" key="5">
    <source>
        <dbReference type="ARBA" id="ARBA00022719"/>
    </source>
</evidence>
<dbReference type="PANTHER" id="PTHR14519">
    <property type="entry name" value="VITAMIN K EPOXIDE REDUCTASE COMPLEX, SUBUNIT 1"/>
    <property type="match status" value="1"/>
</dbReference>
<reference evidence="14 15" key="1">
    <citation type="submission" date="2023-03" db="EMBL/GenBank/DDBJ databases">
        <title>Genome insight into feeding habits of ladybird beetles.</title>
        <authorList>
            <person name="Li H.-S."/>
            <person name="Huang Y.-H."/>
            <person name="Pang H."/>
        </authorList>
    </citation>
    <scope>NUCLEOTIDE SEQUENCE [LARGE SCALE GENOMIC DNA]</scope>
    <source>
        <strain evidence="14">SYSU_2023b</strain>
        <tissue evidence="14">Whole body</tissue>
    </source>
</reference>
<evidence type="ECO:0000256" key="3">
    <source>
        <dbReference type="ARBA" id="ARBA00012278"/>
    </source>
</evidence>
<evidence type="ECO:0000256" key="8">
    <source>
        <dbReference type="ARBA" id="ARBA00023002"/>
    </source>
</evidence>
<keyword evidence="6" id="KW-0256">Endoplasmic reticulum</keyword>
<keyword evidence="10" id="KW-1015">Disulfide bond</keyword>
<evidence type="ECO:0000256" key="2">
    <source>
        <dbReference type="ARBA" id="ARBA00006214"/>
    </source>
</evidence>
<keyword evidence="5" id="KW-0874">Quinone</keyword>
<evidence type="ECO:0000256" key="6">
    <source>
        <dbReference type="ARBA" id="ARBA00022824"/>
    </source>
</evidence>
<evidence type="ECO:0000256" key="12">
    <source>
        <dbReference type="SAM" id="Phobius"/>
    </source>
</evidence>
<dbReference type="CDD" id="cd12917">
    <property type="entry name" value="VKOR_euk"/>
    <property type="match status" value="1"/>
</dbReference>
<dbReference type="SMART" id="SM00756">
    <property type="entry name" value="VKc"/>
    <property type="match status" value="1"/>
</dbReference>
<dbReference type="InterPro" id="IPR038354">
    <property type="entry name" value="VKOR_sf"/>
</dbReference>
<keyword evidence="15" id="KW-1185">Reference proteome</keyword>
<evidence type="ECO:0000256" key="4">
    <source>
        <dbReference type="ARBA" id="ARBA00022692"/>
    </source>
</evidence>
<dbReference type="InterPro" id="IPR012932">
    <property type="entry name" value="VKOR"/>
</dbReference>
<dbReference type="EMBL" id="JARQZJ010000091">
    <property type="protein sequence ID" value="KAK9883856.1"/>
    <property type="molecule type" value="Genomic_DNA"/>
</dbReference>
<comment type="similarity">
    <text evidence="2">Belongs to the VKOR family.</text>
</comment>
<organism evidence="14 15">
    <name type="scientific">Henosepilachna vigintioctopunctata</name>
    <dbReference type="NCBI Taxonomy" id="420089"/>
    <lineage>
        <taxon>Eukaryota</taxon>
        <taxon>Metazoa</taxon>
        <taxon>Ecdysozoa</taxon>
        <taxon>Arthropoda</taxon>
        <taxon>Hexapoda</taxon>
        <taxon>Insecta</taxon>
        <taxon>Pterygota</taxon>
        <taxon>Neoptera</taxon>
        <taxon>Endopterygota</taxon>
        <taxon>Coleoptera</taxon>
        <taxon>Polyphaga</taxon>
        <taxon>Cucujiformia</taxon>
        <taxon>Coccinelloidea</taxon>
        <taxon>Coccinellidae</taxon>
        <taxon>Epilachninae</taxon>
        <taxon>Epilachnini</taxon>
        <taxon>Henosepilachna</taxon>
    </lineage>
</organism>
<evidence type="ECO:0000313" key="14">
    <source>
        <dbReference type="EMBL" id="KAK9883856.1"/>
    </source>
</evidence>
<feature type="transmembrane region" description="Helical" evidence="12">
    <location>
        <begin position="12"/>
        <end position="30"/>
    </location>
</feature>
<dbReference type="PANTHER" id="PTHR14519:SF8">
    <property type="entry name" value="VITAMIN K EPOXIDE REDUCTASE COMPLEX SUBUNIT 1"/>
    <property type="match status" value="1"/>
</dbReference>
<feature type="domain" description="Vitamin K epoxide reductase" evidence="13">
    <location>
        <begin position="7"/>
        <end position="151"/>
    </location>
</feature>
<dbReference type="GO" id="GO:0005789">
    <property type="term" value="C:endoplasmic reticulum membrane"/>
    <property type="evidence" value="ECO:0007669"/>
    <property type="project" value="UniProtKB-SubCell"/>
</dbReference>
<evidence type="ECO:0000256" key="7">
    <source>
        <dbReference type="ARBA" id="ARBA00022989"/>
    </source>
</evidence>
<proteinExistence type="inferred from homology"/>
<keyword evidence="11" id="KW-0676">Redox-active center</keyword>
<dbReference type="GO" id="GO:0047057">
    <property type="term" value="F:vitamin-K-epoxide reductase (warfarin-sensitive) activity"/>
    <property type="evidence" value="ECO:0007669"/>
    <property type="project" value="UniProtKB-EC"/>
</dbReference>
<dbReference type="AlphaFoldDB" id="A0AAW1UJR5"/>
<gene>
    <name evidence="14" type="ORF">WA026_002054</name>
</gene>
<name>A0AAW1UJR5_9CUCU</name>
<evidence type="ECO:0000313" key="15">
    <source>
        <dbReference type="Proteomes" id="UP001431783"/>
    </source>
</evidence>
<keyword evidence="8" id="KW-0560">Oxidoreductase</keyword>
<dbReference type="Proteomes" id="UP001431783">
    <property type="component" value="Unassembled WGS sequence"/>
</dbReference>
<comment type="caution">
    <text evidence="14">The sequence shown here is derived from an EMBL/GenBank/DDBJ whole genome shotgun (WGS) entry which is preliminary data.</text>
</comment>
<dbReference type="GO" id="GO:0042373">
    <property type="term" value="P:vitamin K metabolic process"/>
    <property type="evidence" value="ECO:0007669"/>
    <property type="project" value="InterPro"/>
</dbReference>
<dbReference type="InterPro" id="IPR042406">
    <property type="entry name" value="VKORC1/VKORC1L1"/>
</dbReference>
<protein>
    <recommendedName>
        <fullName evidence="3">vitamin-K-epoxide reductase (warfarin-sensitive)</fullName>
        <ecNumber evidence="3">1.17.4.4</ecNumber>
    </recommendedName>
</protein>
<dbReference type="GO" id="GO:0048038">
    <property type="term" value="F:quinone binding"/>
    <property type="evidence" value="ECO:0007669"/>
    <property type="project" value="UniProtKB-KW"/>
</dbReference>
<keyword evidence="4 12" id="KW-0812">Transmembrane</keyword>
<dbReference type="Pfam" id="PF07884">
    <property type="entry name" value="VKOR"/>
    <property type="match status" value="1"/>
</dbReference>
<keyword evidence="9 12" id="KW-0472">Membrane</keyword>
<feature type="transmembrane region" description="Helical" evidence="12">
    <location>
        <begin position="117"/>
        <end position="145"/>
    </location>
</feature>
<dbReference type="Gene3D" id="1.20.1440.130">
    <property type="entry name" value="VKOR domain"/>
    <property type="match status" value="1"/>
</dbReference>
<evidence type="ECO:0000256" key="1">
    <source>
        <dbReference type="ARBA" id="ARBA00004477"/>
    </source>
</evidence>
<keyword evidence="7 12" id="KW-1133">Transmembrane helix</keyword>
<evidence type="ECO:0000259" key="13">
    <source>
        <dbReference type="SMART" id="SM00756"/>
    </source>
</evidence>
<comment type="subcellular location">
    <subcellularLocation>
        <location evidence="1">Endoplasmic reticulum membrane</location>
        <topology evidence="1">Multi-pass membrane protein</topology>
    </subcellularLocation>
</comment>
<evidence type="ECO:0000256" key="11">
    <source>
        <dbReference type="ARBA" id="ARBA00023284"/>
    </source>
</evidence>
<evidence type="ECO:0000256" key="9">
    <source>
        <dbReference type="ARBA" id="ARBA00023136"/>
    </source>
</evidence>
<evidence type="ECO:0000256" key="10">
    <source>
        <dbReference type="ARBA" id="ARBA00023157"/>
    </source>
</evidence>
<sequence length="169" mass="18977">MSESRRLSIINTSLFLLSGVGLVLSIYGYYVEFKLEQEEDYTALCDINEHVSCTKVFKSTYAKGFGISSEESIFNVPNSLYGIPFYSLLAVLSYSSSLTINKILISNVTVANCLTPYLAYLLTFVLHDVCIVCISIYIVNALLLLMAFKKQKLLKSTVKDVKNVKLKRK</sequence>